<keyword evidence="1" id="KW-1133">Transmembrane helix</keyword>
<sequence>MGLLVAMVIAASLGWILRYILPNRETYGVALTAGVCAAVTGLVWSGLLFWADMYSEQAGIWLISIGAGAVVALIVPFLAGARRPKRDARLLEELMNQPI</sequence>
<accession>A0A9D1YVM0</accession>
<evidence type="ECO:0000256" key="1">
    <source>
        <dbReference type="SAM" id="Phobius"/>
    </source>
</evidence>
<name>A0A9D1YVM0_9MICO</name>
<proteinExistence type="predicted"/>
<dbReference type="Proteomes" id="UP000824005">
    <property type="component" value="Unassembled WGS sequence"/>
</dbReference>
<dbReference type="EMBL" id="DXDC01000275">
    <property type="protein sequence ID" value="HIY66415.1"/>
    <property type="molecule type" value="Genomic_DNA"/>
</dbReference>
<reference evidence="2" key="2">
    <citation type="submission" date="2021-04" db="EMBL/GenBank/DDBJ databases">
        <authorList>
            <person name="Gilroy R."/>
        </authorList>
    </citation>
    <scope>NUCLEOTIDE SEQUENCE</scope>
    <source>
        <strain evidence="2">ChiGjej1B1-98</strain>
    </source>
</reference>
<organism evidence="2 3">
    <name type="scientific">Candidatus Agrococcus pullicola</name>
    <dbReference type="NCBI Taxonomy" id="2838429"/>
    <lineage>
        <taxon>Bacteria</taxon>
        <taxon>Bacillati</taxon>
        <taxon>Actinomycetota</taxon>
        <taxon>Actinomycetes</taxon>
        <taxon>Micrococcales</taxon>
        <taxon>Microbacteriaceae</taxon>
        <taxon>Agrococcus</taxon>
    </lineage>
</organism>
<feature type="transmembrane region" description="Helical" evidence="1">
    <location>
        <begin position="58"/>
        <end position="79"/>
    </location>
</feature>
<feature type="transmembrane region" description="Helical" evidence="1">
    <location>
        <begin position="28"/>
        <end position="51"/>
    </location>
</feature>
<evidence type="ECO:0000313" key="3">
    <source>
        <dbReference type="Proteomes" id="UP000824005"/>
    </source>
</evidence>
<keyword evidence="1" id="KW-0812">Transmembrane</keyword>
<reference evidence="2" key="1">
    <citation type="journal article" date="2021" name="PeerJ">
        <title>Extensive microbial diversity within the chicken gut microbiome revealed by metagenomics and culture.</title>
        <authorList>
            <person name="Gilroy R."/>
            <person name="Ravi A."/>
            <person name="Getino M."/>
            <person name="Pursley I."/>
            <person name="Horton D.L."/>
            <person name="Alikhan N.F."/>
            <person name="Baker D."/>
            <person name="Gharbi K."/>
            <person name="Hall N."/>
            <person name="Watson M."/>
            <person name="Adriaenssens E.M."/>
            <person name="Foster-Nyarko E."/>
            <person name="Jarju S."/>
            <person name="Secka A."/>
            <person name="Antonio M."/>
            <person name="Oren A."/>
            <person name="Chaudhuri R.R."/>
            <person name="La Ragione R."/>
            <person name="Hildebrand F."/>
            <person name="Pallen M.J."/>
        </authorList>
    </citation>
    <scope>NUCLEOTIDE SEQUENCE</scope>
    <source>
        <strain evidence="2">ChiGjej1B1-98</strain>
    </source>
</reference>
<gene>
    <name evidence="2" type="ORF">H9830_09090</name>
</gene>
<keyword evidence="1" id="KW-0472">Membrane</keyword>
<protein>
    <submittedName>
        <fullName evidence="2">Uncharacterized protein</fullName>
    </submittedName>
</protein>
<evidence type="ECO:0000313" key="2">
    <source>
        <dbReference type="EMBL" id="HIY66415.1"/>
    </source>
</evidence>
<comment type="caution">
    <text evidence="2">The sequence shown here is derived from an EMBL/GenBank/DDBJ whole genome shotgun (WGS) entry which is preliminary data.</text>
</comment>
<dbReference type="AlphaFoldDB" id="A0A9D1YVM0"/>